<gene>
    <name evidence="6" type="ORF">UE46_00735</name>
</gene>
<dbReference type="SUPFAM" id="SSF46785">
    <property type="entry name" value="Winged helix' DNA-binding domain"/>
    <property type="match status" value="1"/>
</dbReference>
<dbReference type="EMBL" id="CP011102">
    <property type="protein sequence ID" value="AQY49732.1"/>
    <property type="molecule type" value="Genomic_DNA"/>
</dbReference>
<dbReference type="KEGG" id="lwi:UE46_00735"/>
<evidence type="ECO:0000313" key="7">
    <source>
        <dbReference type="Proteomes" id="UP000223060"/>
    </source>
</evidence>
<dbReference type="Gene3D" id="2.60.120.10">
    <property type="entry name" value="Jelly Rolls"/>
    <property type="match status" value="1"/>
</dbReference>
<evidence type="ECO:0000313" key="6">
    <source>
        <dbReference type="EMBL" id="AQY49732.1"/>
    </source>
</evidence>
<feature type="domain" description="HTH crp-type" evidence="5">
    <location>
        <begin position="146"/>
        <end position="218"/>
    </location>
</feature>
<dbReference type="Pfam" id="PF00027">
    <property type="entry name" value="cNMP_binding"/>
    <property type="match status" value="1"/>
</dbReference>
<organism evidence="6 7">
    <name type="scientific">Listeria weihenstephanensis</name>
    <dbReference type="NCBI Taxonomy" id="1006155"/>
    <lineage>
        <taxon>Bacteria</taxon>
        <taxon>Bacillati</taxon>
        <taxon>Bacillota</taxon>
        <taxon>Bacilli</taxon>
        <taxon>Bacillales</taxon>
        <taxon>Listeriaceae</taxon>
        <taxon>Listeria</taxon>
    </lineage>
</organism>
<dbReference type="RefSeq" id="WP_036058992.1">
    <property type="nucleotide sequence ID" value="NZ_CP011102.1"/>
</dbReference>
<evidence type="ECO:0000256" key="3">
    <source>
        <dbReference type="ARBA" id="ARBA00023159"/>
    </source>
</evidence>
<keyword evidence="4" id="KW-0804">Transcription</keyword>
<dbReference type="InterPro" id="IPR018490">
    <property type="entry name" value="cNMP-bd_dom_sf"/>
</dbReference>
<dbReference type="InterPro" id="IPR014710">
    <property type="entry name" value="RmlC-like_jellyroll"/>
</dbReference>
<dbReference type="SUPFAM" id="SSF51206">
    <property type="entry name" value="cAMP-binding domain-like"/>
    <property type="match status" value="1"/>
</dbReference>
<evidence type="ECO:0000256" key="2">
    <source>
        <dbReference type="ARBA" id="ARBA00023125"/>
    </source>
</evidence>
<keyword evidence="7" id="KW-1185">Reference proteome</keyword>
<proteinExistence type="predicted"/>
<dbReference type="GO" id="GO:0006355">
    <property type="term" value="P:regulation of DNA-templated transcription"/>
    <property type="evidence" value="ECO:0007669"/>
    <property type="project" value="InterPro"/>
</dbReference>
<dbReference type="InterPro" id="IPR036390">
    <property type="entry name" value="WH_DNA-bd_sf"/>
</dbReference>
<name>A0A1S7FQR5_9LIST</name>
<keyword evidence="3" id="KW-0010">Activator</keyword>
<evidence type="ECO:0000259" key="5">
    <source>
        <dbReference type="PROSITE" id="PS51063"/>
    </source>
</evidence>
<keyword evidence="2" id="KW-0238">DNA-binding</keyword>
<dbReference type="GO" id="GO:0003677">
    <property type="term" value="F:DNA binding"/>
    <property type="evidence" value="ECO:0007669"/>
    <property type="project" value="UniProtKB-KW"/>
</dbReference>
<accession>A0A1S7FQR5</accession>
<dbReference type="Proteomes" id="UP000223060">
    <property type="component" value="Chromosome"/>
</dbReference>
<protein>
    <recommendedName>
        <fullName evidence="5">HTH crp-type domain-containing protein</fullName>
    </recommendedName>
</protein>
<dbReference type="InterPro" id="IPR000595">
    <property type="entry name" value="cNMP-bd_dom"/>
</dbReference>
<dbReference type="PROSITE" id="PS51063">
    <property type="entry name" value="HTH_CRP_2"/>
    <property type="match status" value="1"/>
</dbReference>
<dbReference type="AlphaFoldDB" id="A0A1S7FQR5"/>
<evidence type="ECO:0000256" key="1">
    <source>
        <dbReference type="ARBA" id="ARBA00023015"/>
    </source>
</evidence>
<sequence>MESPFMDLYGKETVKKNFSYSEFLKILLASGVPFVKQEIPNHQILLIENEPNKDVYFVEDGVILLNSNRNVVRIVGSKQIIGLNGDALVDESFYTATAISKVTAYIFSKKEVLQTLMSMQEGWLYIYLNNQENEKIMNRRYVLMRQNGEERLRDALNELAENYGISKGDYIYIPKIFTRKIIASYTNLSVKSLARIMKVLIEEGFLVYDSKQLLLSNE</sequence>
<dbReference type="InterPro" id="IPR012318">
    <property type="entry name" value="HTH_CRP"/>
</dbReference>
<keyword evidence="1" id="KW-0805">Transcription regulation</keyword>
<evidence type="ECO:0000256" key="4">
    <source>
        <dbReference type="ARBA" id="ARBA00023163"/>
    </source>
</evidence>
<reference evidence="7" key="1">
    <citation type="submission" date="2015-03" db="EMBL/GenBank/DDBJ databases">
        <authorList>
            <person name="Ferrari E."/>
            <person name="Walter M.C."/>
            <person name="Huptas C."/>
            <person name="Scherer S."/>
            <person name="Mueller-Herbst S."/>
        </authorList>
    </citation>
    <scope>NUCLEOTIDE SEQUENCE [LARGE SCALE GENOMIC DNA]</scope>
    <source>
        <strain evidence="7">LWP01</strain>
    </source>
</reference>